<dbReference type="EMBL" id="OR769222">
    <property type="protein sequence ID" value="WQJ52810.1"/>
    <property type="molecule type" value="Genomic_DNA"/>
</dbReference>
<evidence type="ECO:0000313" key="1">
    <source>
        <dbReference type="EMBL" id="WQJ52810.1"/>
    </source>
</evidence>
<keyword evidence="2" id="KW-1185">Reference proteome</keyword>
<dbReference type="Proteomes" id="UP001349343">
    <property type="component" value="Segment"/>
</dbReference>
<sequence length="133" mass="15658">MTYFISGHRDLTEEEFNRLYKPEIIKALDKPDSVFVVGDYWGADKMAQKFLSEQIKDKTELYKKVTVYHMYDKPNIFKSNFFNTKGGFNSDEERDAAMTKDSDIDIAFVREGKRMSGTAQNIVRRHEFKKEIH</sequence>
<organism evidence="1 2">
    <name type="scientific">phage Lak_Megaphage_RVC_JS4_GC31</name>
    <dbReference type="NCBI Taxonomy" id="3109228"/>
    <lineage>
        <taxon>Viruses</taxon>
        <taxon>Duplodnaviria</taxon>
        <taxon>Heunggongvirae</taxon>
        <taxon>Uroviricota</taxon>
        <taxon>Caudoviricetes</taxon>
        <taxon>Caudoviricetes code 15 clade</taxon>
    </lineage>
</organism>
<accession>A0ABZ0Z3S6</accession>
<reference evidence="1 2" key="1">
    <citation type="submission" date="2023-11" db="EMBL/GenBank/DDBJ databases">
        <authorList>
            <person name="Cook R."/>
            <person name="Crisci M."/>
            <person name="Pye H."/>
            <person name="Adriaenssens E."/>
            <person name="Santini J."/>
        </authorList>
    </citation>
    <scope>NUCLEOTIDE SEQUENCE [LARGE SCALE GENOMIC DNA]</scope>
    <source>
        <strain evidence="1">Lak_Megaphage_RVC_JS4_GC31</strain>
    </source>
</reference>
<name>A0ABZ0Z3S6_9CAUD</name>
<protein>
    <submittedName>
        <fullName evidence="1">Uncharacterized protein</fullName>
    </submittedName>
</protein>
<evidence type="ECO:0000313" key="2">
    <source>
        <dbReference type="Proteomes" id="UP001349343"/>
    </source>
</evidence>
<proteinExistence type="predicted"/>